<dbReference type="Pfam" id="PF04900">
    <property type="entry name" value="Fcf1"/>
    <property type="match status" value="1"/>
</dbReference>
<dbReference type="SUPFAM" id="SSF88723">
    <property type="entry name" value="PIN domain-like"/>
    <property type="match status" value="1"/>
</dbReference>
<evidence type="ECO:0000259" key="9">
    <source>
        <dbReference type="Pfam" id="PF24779"/>
    </source>
</evidence>
<dbReference type="InterPro" id="IPR006984">
    <property type="entry name" value="Fcf1/UTP23"/>
</dbReference>
<evidence type="ECO:0000256" key="4">
    <source>
        <dbReference type="ARBA" id="ARBA00023242"/>
    </source>
</evidence>
<evidence type="ECO:0000256" key="5">
    <source>
        <dbReference type="ARBA" id="ARBA00037300"/>
    </source>
</evidence>
<comment type="subcellular location">
    <subcellularLocation>
        <location evidence="1">Nucleus</location>
        <location evidence="1">Nucleolus</location>
    </subcellularLocation>
</comment>
<dbReference type="Proteomes" id="UP000613177">
    <property type="component" value="Unassembled WGS sequence"/>
</dbReference>
<evidence type="ECO:0000313" key="11">
    <source>
        <dbReference type="Proteomes" id="UP000613177"/>
    </source>
</evidence>
<feature type="compositionally biased region" description="Basic and acidic residues" evidence="8">
    <location>
        <begin position="224"/>
        <end position="258"/>
    </location>
</feature>
<dbReference type="GO" id="GO:0006364">
    <property type="term" value="P:rRNA processing"/>
    <property type="evidence" value="ECO:0007669"/>
    <property type="project" value="UniProtKB-KW"/>
</dbReference>
<dbReference type="EMBL" id="JAEPRE010000182">
    <property type="protein sequence ID" value="KAG2230811.1"/>
    <property type="molecule type" value="Genomic_DNA"/>
</dbReference>
<evidence type="ECO:0000256" key="1">
    <source>
        <dbReference type="ARBA" id="ARBA00004604"/>
    </source>
</evidence>
<dbReference type="InterPro" id="IPR029060">
    <property type="entry name" value="PIN-like_dom_sf"/>
</dbReference>
<name>A0A8H7VQA6_9FUNG</name>
<feature type="domain" description="UTP23 sensor motif region" evidence="9">
    <location>
        <begin position="197"/>
        <end position="216"/>
    </location>
</feature>
<dbReference type="Gene3D" id="3.40.50.1010">
    <property type="entry name" value="5'-nuclease"/>
    <property type="match status" value="1"/>
</dbReference>
<comment type="similarity">
    <text evidence="6">Belongs to the UTP23/FCF1 family. UTP23 subfamily.</text>
</comment>
<dbReference type="CDD" id="cd08553">
    <property type="entry name" value="PIN_Fcf1-like"/>
    <property type="match status" value="1"/>
</dbReference>
<accession>A0A8H7VQA6</accession>
<feature type="compositionally biased region" description="Basic and acidic residues" evidence="8">
    <location>
        <begin position="186"/>
        <end position="196"/>
    </location>
</feature>
<comment type="function">
    <text evidence="5">Involved in rRNA-processing and ribosome biogenesis.</text>
</comment>
<evidence type="ECO:0000256" key="8">
    <source>
        <dbReference type="SAM" id="MobiDB-lite"/>
    </source>
</evidence>
<proteinExistence type="inferred from homology"/>
<feature type="region of interest" description="Disordered" evidence="8">
    <location>
        <begin position="183"/>
        <end position="258"/>
    </location>
</feature>
<dbReference type="GO" id="GO:0032040">
    <property type="term" value="C:small-subunit processome"/>
    <property type="evidence" value="ECO:0007669"/>
    <property type="project" value="InterPro"/>
</dbReference>
<dbReference type="PANTHER" id="PTHR12416">
    <property type="entry name" value="RRNA-PROCESSING PROTEIN UTP23 HOMOLOG"/>
    <property type="match status" value="1"/>
</dbReference>
<evidence type="ECO:0000256" key="7">
    <source>
        <dbReference type="ARBA" id="ARBA00076388"/>
    </source>
</evidence>
<organism evidence="10 11">
    <name type="scientific">Thamnidium elegans</name>
    <dbReference type="NCBI Taxonomy" id="101142"/>
    <lineage>
        <taxon>Eukaryota</taxon>
        <taxon>Fungi</taxon>
        <taxon>Fungi incertae sedis</taxon>
        <taxon>Mucoromycota</taxon>
        <taxon>Mucoromycotina</taxon>
        <taxon>Mucoromycetes</taxon>
        <taxon>Mucorales</taxon>
        <taxon>Mucorineae</taxon>
        <taxon>Mucoraceae</taxon>
        <taxon>Thamnidium</taxon>
    </lineage>
</organism>
<keyword evidence="3" id="KW-0698">rRNA processing</keyword>
<evidence type="ECO:0000313" key="10">
    <source>
        <dbReference type="EMBL" id="KAG2230811.1"/>
    </source>
</evidence>
<reference evidence="10" key="1">
    <citation type="submission" date="2021-01" db="EMBL/GenBank/DDBJ databases">
        <title>Metabolic potential, ecology and presence of endohyphal bacteria is reflected in genomic diversity of Mucoromycotina.</title>
        <authorList>
            <person name="Muszewska A."/>
            <person name="Okrasinska A."/>
            <person name="Steczkiewicz K."/>
            <person name="Drgas O."/>
            <person name="Orlowska M."/>
            <person name="Perlinska-Lenart U."/>
            <person name="Aleksandrzak-Piekarczyk T."/>
            <person name="Szatraj K."/>
            <person name="Zielenkiewicz U."/>
            <person name="Pilsyk S."/>
            <person name="Malc E."/>
            <person name="Mieczkowski P."/>
            <person name="Kruszewska J.S."/>
            <person name="Biernat P."/>
            <person name="Pawlowska J."/>
        </authorList>
    </citation>
    <scope>NUCLEOTIDE SEQUENCE</scope>
    <source>
        <strain evidence="10">WA0000018081</strain>
    </source>
</reference>
<dbReference type="AlphaFoldDB" id="A0A8H7VQA6"/>
<evidence type="ECO:0000256" key="6">
    <source>
        <dbReference type="ARBA" id="ARBA00038503"/>
    </source>
</evidence>
<sequence length="258" mass="29347">MSPKSHRSNKKTVHAYTVGFGFRPPYQILLDGDFCKTALEKHIFIKDELPVLMTGLTRLVVTDCILQDIKGRGHDYTSAYILAKRFETRRCPHKEKAVSSYECIRELVAKDNNQHFCVATQNPKLKDRMRKIPGVPLIYVNVKGNGLSLEAMTERSKEMMRLNEIEKIKPLDKETARLKRALYASEDEKEHQEVKPKPKKRKVKGVNPLAMKKKKKKAPPPPKKKADGSKEKADSSSSSSKKEKTDANKEKTADNNKS</sequence>
<dbReference type="InterPro" id="IPR057776">
    <property type="entry name" value="UTP23_sensor"/>
</dbReference>
<keyword evidence="2" id="KW-0690">Ribosome biogenesis</keyword>
<comment type="caution">
    <text evidence="10">The sequence shown here is derived from an EMBL/GenBank/DDBJ whole genome shotgun (WGS) entry which is preliminary data.</text>
</comment>
<protein>
    <recommendedName>
        <fullName evidence="7">U three protein 23</fullName>
    </recommendedName>
</protein>
<evidence type="ECO:0000256" key="2">
    <source>
        <dbReference type="ARBA" id="ARBA00022517"/>
    </source>
</evidence>
<evidence type="ECO:0000256" key="3">
    <source>
        <dbReference type="ARBA" id="ARBA00022552"/>
    </source>
</evidence>
<dbReference type="Pfam" id="PF24779">
    <property type="entry name" value="UTP23_sensor"/>
    <property type="match status" value="1"/>
</dbReference>
<dbReference type="OrthoDB" id="25675at2759"/>
<gene>
    <name evidence="10" type="ORF">INT48_008752</name>
</gene>
<keyword evidence="11" id="KW-1185">Reference proteome</keyword>
<dbReference type="FunFam" id="3.40.50.1010:FF:000006">
    <property type="entry name" value="rRNA-processing protein UTP23 homolog"/>
    <property type="match status" value="1"/>
</dbReference>
<keyword evidence="4" id="KW-0539">Nucleus</keyword>